<dbReference type="EMBL" id="AP024110">
    <property type="protein sequence ID" value="BCM26217.1"/>
    <property type="molecule type" value="Genomic_DNA"/>
</dbReference>
<dbReference type="KEGG" id="mpau:ZMTM_24760"/>
<organism evidence="1 2">
    <name type="scientific">Methyloradius palustris</name>
    <dbReference type="NCBI Taxonomy" id="2778876"/>
    <lineage>
        <taxon>Bacteria</taxon>
        <taxon>Pseudomonadati</taxon>
        <taxon>Pseudomonadota</taxon>
        <taxon>Betaproteobacteria</taxon>
        <taxon>Nitrosomonadales</taxon>
        <taxon>Methylophilaceae</taxon>
        <taxon>Methyloradius</taxon>
    </lineage>
</organism>
<accession>A0A8D5K021</accession>
<reference evidence="1" key="1">
    <citation type="journal article" date="2021" name="Arch. Microbiol.">
        <title>Methyloradius palustris gen. nov., sp. nov., a methanol-oxidizing bacterium isolated from snow.</title>
        <authorList>
            <person name="Miyadera T."/>
            <person name="Kojima H."/>
            <person name="Fukui M."/>
        </authorList>
    </citation>
    <scope>NUCLEOTIDE SEQUENCE</scope>
    <source>
        <strain evidence="1">Zm11</strain>
    </source>
</reference>
<keyword evidence="2" id="KW-1185">Reference proteome</keyword>
<sequence>MPQLKNIFQVLIWLTLIASHFALADQVLLKNGDVITGEIIKKETEKLVFKTSYAGEINIQWSEIQNLTSDEPQQIVLSDGSIVKGKIESMEAGEGKIVGEKDERDFDLNETRYINPSVDLAGLGTRWSGHINAGGTITQGNSDTQSIRFDGETIARKQFSRYTFGGVFNHAEDRGSNTQFNSRAYGKYDYFFSPRWYGYLNQSLENDRFRDLRLRSVSGAGSGYQIFETPNINLALEGGLNYITEDYYQADPESYPALRWAIKYDQLLFKNDVRFFHEHEVLLGLQQTSQTLFSSKTGLRFPLLFGFNATTQLNFNWDSQPSPGRTKEDSTLLFTVGYGW</sequence>
<dbReference type="RefSeq" id="WP_221764231.1">
    <property type="nucleotide sequence ID" value="NZ_AP024110.1"/>
</dbReference>
<dbReference type="AlphaFoldDB" id="A0A8D5K021"/>
<dbReference type="InterPro" id="IPR007433">
    <property type="entry name" value="DUF481"/>
</dbReference>
<gene>
    <name evidence="1" type="ORF">ZMTM_24760</name>
</gene>
<name>A0A8D5K021_9PROT</name>
<dbReference type="Proteomes" id="UP000826722">
    <property type="component" value="Chromosome"/>
</dbReference>
<evidence type="ECO:0000313" key="2">
    <source>
        <dbReference type="Proteomes" id="UP000826722"/>
    </source>
</evidence>
<evidence type="ECO:0000313" key="1">
    <source>
        <dbReference type="EMBL" id="BCM26217.1"/>
    </source>
</evidence>
<dbReference type="Pfam" id="PF04338">
    <property type="entry name" value="DUF481"/>
    <property type="match status" value="1"/>
</dbReference>
<protein>
    <submittedName>
        <fullName evidence="1">DUF481 domain-containing protein</fullName>
    </submittedName>
</protein>
<proteinExistence type="predicted"/>